<dbReference type="NCBIfam" id="NF001543">
    <property type="entry name" value="PRK00373.1-2"/>
    <property type="match status" value="1"/>
</dbReference>
<accession>A0A510JAI3</accession>
<dbReference type="InterPro" id="IPR002699">
    <property type="entry name" value="V_ATPase_D"/>
</dbReference>
<dbReference type="OrthoDB" id="9781718at2"/>
<proteinExistence type="inferred from homology"/>
<dbReference type="NCBIfam" id="TIGR00309">
    <property type="entry name" value="V_ATPase_subD"/>
    <property type="match status" value="1"/>
</dbReference>
<dbReference type="GO" id="GO:0046933">
    <property type="term" value="F:proton-transporting ATP synthase activity, rotational mechanism"/>
    <property type="evidence" value="ECO:0007669"/>
    <property type="project" value="UniProtKB-UniRule"/>
</dbReference>
<dbReference type="KEGG" id="lgo:JCM16774_1028"/>
<dbReference type="GO" id="GO:0046961">
    <property type="term" value="F:proton-transporting ATPase activity, rotational mechanism"/>
    <property type="evidence" value="ECO:0007669"/>
    <property type="project" value="InterPro"/>
</dbReference>
<dbReference type="Gene3D" id="1.10.287.3240">
    <property type="match status" value="1"/>
</dbReference>
<evidence type="ECO:0000256" key="2">
    <source>
        <dbReference type="ARBA" id="ARBA00022448"/>
    </source>
</evidence>
<name>A0A510JAI3_9FUSO</name>
<comment type="similarity">
    <text evidence="1 4">Belongs to the V-ATPase D subunit family.</text>
</comment>
<evidence type="ECO:0000256" key="4">
    <source>
        <dbReference type="HAMAP-Rule" id="MF_00271"/>
    </source>
</evidence>
<evidence type="ECO:0000256" key="3">
    <source>
        <dbReference type="ARBA" id="ARBA00023065"/>
    </source>
</evidence>
<organism evidence="5 6">
    <name type="scientific">Pseudoleptotrichia goodfellowii</name>
    <dbReference type="NCBI Taxonomy" id="157692"/>
    <lineage>
        <taxon>Bacteria</taxon>
        <taxon>Fusobacteriati</taxon>
        <taxon>Fusobacteriota</taxon>
        <taxon>Fusobacteriia</taxon>
        <taxon>Fusobacteriales</taxon>
        <taxon>Leptotrichiaceae</taxon>
        <taxon>Pseudoleptotrichia</taxon>
    </lineage>
</organism>
<evidence type="ECO:0000256" key="1">
    <source>
        <dbReference type="ARBA" id="ARBA00005850"/>
    </source>
</evidence>
<evidence type="ECO:0000313" key="5">
    <source>
        <dbReference type="EMBL" id="BBM36096.1"/>
    </source>
</evidence>
<dbReference type="RefSeq" id="WP_026737494.1">
    <property type="nucleotide sequence ID" value="NZ_AP019822.1"/>
</dbReference>
<evidence type="ECO:0000313" key="6">
    <source>
        <dbReference type="Proteomes" id="UP000321606"/>
    </source>
</evidence>
<keyword evidence="4" id="KW-0066">ATP synthesis</keyword>
<keyword evidence="2 4" id="KW-0813">Transport</keyword>
<dbReference type="HAMAP" id="MF_00271">
    <property type="entry name" value="ATP_synth_D_arch"/>
    <property type="match status" value="1"/>
</dbReference>
<dbReference type="AlphaFoldDB" id="A0A510JAI3"/>
<keyword evidence="4" id="KW-0375">Hydrogen ion transport</keyword>
<dbReference type="Proteomes" id="UP000321606">
    <property type="component" value="Chromosome"/>
</dbReference>
<sequence length="214" mass="24780">MAKLNINPTRMELTKLKIRLKTAVRGHKLLKDKQDELMRQFIDMIKMNKKLREEVEGKIQDSFKDFLLARGVMSDEMLENAIIYSNEEIGVEIKKKNIMSVHVPQMNFIKNSEGKSASIYPYGYAQTSADLDDAIDGLSKVMDKLLELAEVEKACQLMADEVEKTRRRVNALEYMTIPQLQETIRFIQMKLDENERGSITRLMKVKDMMAKKEA</sequence>
<dbReference type="FunFam" id="1.10.287.3240:FF:000007">
    <property type="entry name" value="V-type ATP synthase subunit D"/>
    <property type="match status" value="1"/>
</dbReference>
<gene>
    <name evidence="4" type="primary">atpD</name>
    <name evidence="5" type="ORF">JCM16774_1028</name>
</gene>
<reference evidence="5 6" key="1">
    <citation type="submission" date="2019-07" db="EMBL/GenBank/DDBJ databases">
        <title>Complete Genome Sequence of Leptotrichia goodfellowii Strain JCM 16774.</title>
        <authorList>
            <person name="Watanabe S."/>
            <person name="Cui L."/>
        </authorList>
    </citation>
    <scope>NUCLEOTIDE SEQUENCE [LARGE SCALE GENOMIC DNA]</scope>
    <source>
        <strain evidence="5 6">JCM16774</strain>
    </source>
</reference>
<dbReference type="GO" id="GO:0005524">
    <property type="term" value="F:ATP binding"/>
    <property type="evidence" value="ECO:0007669"/>
    <property type="project" value="UniProtKB-UniRule"/>
</dbReference>
<dbReference type="PANTHER" id="PTHR11671">
    <property type="entry name" value="V-TYPE ATP SYNTHASE SUBUNIT D"/>
    <property type="match status" value="1"/>
</dbReference>
<comment type="function">
    <text evidence="4">Produces ATP from ADP in the presence of a proton gradient across the membrane.</text>
</comment>
<dbReference type="Pfam" id="PF01813">
    <property type="entry name" value="ATP-synt_D"/>
    <property type="match status" value="1"/>
</dbReference>
<keyword evidence="3 4" id="KW-0406">Ion transport</keyword>
<dbReference type="STRING" id="714315.GCA_000516535_01019"/>
<dbReference type="EMBL" id="AP019822">
    <property type="protein sequence ID" value="BBM36096.1"/>
    <property type="molecule type" value="Genomic_DNA"/>
</dbReference>
<dbReference type="GO" id="GO:0042777">
    <property type="term" value="P:proton motive force-driven plasma membrane ATP synthesis"/>
    <property type="evidence" value="ECO:0007669"/>
    <property type="project" value="UniProtKB-UniRule"/>
</dbReference>
<protein>
    <recommendedName>
        <fullName evidence="4">V-type ATP synthase subunit D</fullName>
    </recommendedName>
    <alternativeName>
        <fullName evidence="4">V-ATPase subunit D</fullName>
    </alternativeName>
</protein>